<comment type="caution">
    <text evidence="9">The sequence shown here is derived from an EMBL/GenBank/DDBJ whole genome shotgun (WGS) entry which is preliminary data.</text>
</comment>
<keyword evidence="3" id="KW-0547">Nucleotide-binding</keyword>
<evidence type="ECO:0000313" key="9">
    <source>
        <dbReference type="EMBL" id="OLF05188.1"/>
    </source>
</evidence>
<keyword evidence="10" id="KW-1185">Reference proteome</keyword>
<protein>
    <recommendedName>
        <fullName evidence="5">UDP-N-acetylglucosamine kinase</fullName>
        <ecNumber evidence="2">2.7.1.176</ecNumber>
    </recommendedName>
    <alternativeName>
        <fullName evidence="5">UDP-N-acetylglucosamine kinase</fullName>
    </alternativeName>
</protein>
<dbReference type="Gene3D" id="3.40.50.300">
    <property type="entry name" value="P-loop containing nucleotide triphosphate hydrolases"/>
    <property type="match status" value="1"/>
</dbReference>
<dbReference type="SUPFAM" id="SSF52540">
    <property type="entry name" value="P-loop containing nucleoside triphosphate hydrolases"/>
    <property type="match status" value="1"/>
</dbReference>
<feature type="signal peptide" evidence="7">
    <location>
        <begin position="1"/>
        <end position="25"/>
    </location>
</feature>
<dbReference type="RefSeq" id="WP_075137810.1">
    <property type="nucleotide sequence ID" value="NZ_MSIF01000032.1"/>
</dbReference>
<evidence type="ECO:0000256" key="2">
    <source>
        <dbReference type="ARBA" id="ARBA00011963"/>
    </source>
</evidence>
<evidence type="ECO:0000256" key="6">
    <source>
        <dbReference type="ARBA" id="ARBA00048178"/>
    </source>
</evidence>
<sequence>MSNVTGLWSRMLVTALSAATVGALAAAPSAADSLVEPLTDEEWAAHVKLVDERVAEAMDEGLATDVTYTVNGDGQTWLPDRVAQQEKIADELYRRGEQVPEEGEALFTGGLPGAGKTTALNQNQDIDASQYLVLNSDDAKEKLCEAGMIPEVEGIAPMEAADLIQRESSRIAEMVAERAAAERKNVIWDTTMGSVASVDGKLATLKDAGYQQYSALFLDVPIEVSLERVDQRHREGYEKFRNGDTCEGRHVPERIIKAQIDREYSSANRRVFEERKTEFDRWYLYDATDMPAVLVSQNS</sequence>
<feature type="domain" description="Zeta toxin" evidence="8">
    <location>
        <begin position="103"/>
        <end position="267"/>
    </location>
</feature>
<dbReference type="Pfam" id="PF06414">
    <property type="entry name" value="Zeta_toxin"/>
    <property type="match status" value="1"/>
</dbReference>
<evidence type="ECO:0000259" key="8">
    <source>
        <dbReference type="Pfam" id="PF06414"/>
    </source>
</evidence>
<evidence type="ECO:0000256" key="3">
    <source>
        <dbReference type="ARBA" id="ARBA00022741"/>
    </source>
</evidence>
<dbReference type="Proteomes" id="UP000185696">
    <property type="component" value="Unassembled WGS sequence"/>
</dbReference>
<dbReference type="OrthoDB" id="3665739at2"/>
<evidence type="ECO:0000313" key="10">
    <source>
        <dbReference type="Proteomes" id="UP000185696"/>
    </source>
</evidence>
<dbReference type="EMBL" id="MSIF01000032">
    <property type="protein sequence ID" value="OLF05188.1"/>
    <property type="molecule type" value="Genomic_DNA"/>
</dbReference>
<dbReference type="GO" id="GO:0005524">
    <property type="term" value="F:ATP binding"/>
    <property type="evidence" value="ECO:0007669"/>
    <property type="project" value="UniProtKB-KW"/>
</dbReference>
<comment type="catalytic activity">
    <reaction evidence="6">
        <text>UDP-N-acetyl-alpha-D-glucosamine + ATP = UDP-N-acetyl-alpha-D-glucosamine 3'-phosphate + ADP + H(+)</text>
        <dbReference type="Rhea" id="RHEA:32671"/>
        <dbReference type="ChEBI" id="CHEBI:15378"/>
        <dbReference type="ChEBI" id="CHEBI:30616"/>
        <dbReference type="ChEBI" id="CHEBI:57705"/>
        <dbReference type="ChEBI" id="CHEBI:64353"/>
        <dbReference type="ChEBI" id="CHEBI:456216"/>
        <dbReference type="EC" id="2.7.1.176"/>
    </reaction>
</comment>
<keyword evidence="4" id="KW-0067">ATP-binding</keyword>
<gene>
    <name evidence="9" type="ORF">BLA60_37365</name>
</gene>
<reference evidence="9 10" key="1">
    <citation type="submission" date="2016-12" db="EMBL/GenBank/DDBJ databases">
        <title>The draft genome sequence of Actinophytocola xinjiangensis.</title>
        <authorList>
            <person name="Wang W."/>
            <person name="Yuan L."/>
        </authorList>
    </citation>
    <scope>NUCLEOTIDE SEQUENCE [LARGE SCALE GENOMIC DNA]</scope>
    <source>
        <strain evidence="9 10">CGMCC 4.4663</strain>
    </source>
</reference>
<accession>A0A7Z0WE19</accession>
<feature type="chain" id="PRO_5031258241" description="UDP-N-acetylglucosamine kinase" evidence="7">
    <location>
        <begin position="26"/>
        <end position="299"/>
    </location>
</feature>
<organism evidence="9 10">
    <name type="scientific">Actinophytocola xinjiangensis</name>
    <dbReference type="NCBI Taxonomy" id="485602"/>
    <lineage>
        <taxon>Bacteria</taxon>
        <taxon>Bacillati</taxon>
        <taxon>Actinomycetota</taxon>
        <taxon>Actinomycetes</taxon>
        <taxon>Pseudonocardiales</taxon>
        <taxon>Pseudonocardiaceae</taxon>
    </lineage>
</organism>
<proteinExistence type="inferred from homology"/>
<keyword evidence="7" id="KW-0732">Signal</keyword>
<evidence type="ECO:0000256" key="1">
    <source>
        <dbReference type="ARBA" id="ARBA00009104"/>
    </source>
</evidence>
<dbReference type="GO" id="GO:0016301">
    <property type="term" value="F:kinase activity"/>
    <property type="evidence" value="ECO:0007669"/>
    <property type="project" value="InterPro"/>
</dbReference>
<dbReference type="InterPro" id="IPR010488">
    <property type="entry name" value="Zeta_toxin_domain"/>
</dbReference>
<comment type="similarity">
    <text evidence="1">Belongs to the zeta toxin family.</text>
</comment>
<dbReference type="InterPro" id="IPR027417">
    <property type="entry name" value="P-loop_NTPase"/>
</dbReference>
<dbReference type="EC" id="2.7.1.176" evidence="2"/>
<dbReference type="AlphaFoldDB" id="A0A7Z0WE19"/>
<evidence type="ECO:0000256" key="4">
    <source>
        <dbReference type="ARBA" id="ARBA00022840"/>
    </source>
</evidence>
<evidence type="ECO:0000256" key="5">
    <source>
        <dbReference type="ARBA" id="ARBA00032897"/>
    </source>
</evidence>
<name>A0A7Z0WE19_9PSEU</name>
<evidence type="ECO:0000256" key="7">
    <source>
        <dbReference type="SAM" id="SignalP"/>
    </source>
</evidence>